<dbReference type="PANTHER" id="PTHR30055">
    <property type="entry name" value="HTH-TYPE TRANSCRIPTIONAL REGULATOR RUTR"/>
    <property type="match status" value="1"/>
</dbReference>
<protein>
    <recommendedName>
        <fullName evidence="7">HTH tetR-type domain-containing protein</fullName>
    </recommendedName>
</protein>
<dbReference type="Proteomes" id="UP000186438">
    <property type="component" value="Unassembled WGS sequence"/>
</dbReference>
<evidence type="ECO:0000256" key="4">
    <source>
        <dbReference type="ARBA" id="ARBA00023163"/>
    </source>
</evidence>
<feature type="domain" description="HTH tetR-type" evidence="7">
    <location>
        <begin position="21"/>
        <end position="81"/>
    </location>
</feature>
<accession>A0A1Q4I2C2</accession>
<evidence type="ECO:0000313" key="8">
    <source>
        <dbReference type="EMBL" id="OJZ76048.1"/>
    </source>
</evidence>
<gene>
    <name evidence="8" type="ORF">BRW65_00945</name>
</gene>
<keyword evidence="3 5" id="KW-0238">DNA-binding</keyword>
<feature type="DNA-binding region" description="H-T-H motif" evidence="5">
    <location>
        <begin position="44"/>
        <end position="63"/>
    </location>
</feature>
<feature type="region of interest" description="Disordered" evidence="6">
    <location>
        <begin position="1"/>
        <end position="20"/>
    </location>
</feature>
<comment type="caution">
    <text evidence="8">The sequence shown here is derived from an EMBL/GenBank/DDBJ whole genome shotgun (WGS) entry which is preliminary data.</text>
</comment>
<dbReference type="GO" id="GO:0000976">
    <property type="term" value="F:transcription cis-regulatory region binding"/>
    <property type="evidence" value="ECO:0007669"/>
    <property type="project" value="TreeGrafter"/>
</dbReference>
<dbReference type="GO" id="GO:0003700">
    <property type="term" value="F:DNA-binding transcription factor activity"/>
    <property type="evidence" value="ECO:0007669"/>
    <property type="project" value="TreeGrafter"/>
</dbReference>
<dbReference type="AlphaFoldDB" id="A0A1Q4I2C2"/>
<evidence type="ECO:0000256" key="6">
    <source>
        <dbReference type="SAM" id="MobiDB-lite"/>
    </source>
</evidence>
<dbReference type="PROSITE" id="PS50977">
    <property type="entry name" value="HTH_TETR_2"/>
    <property type="match status" value="1"/>
</dbReference>
<organism evidence="8 9">
    <name type="scientific">Mycobacterium paraffinicum</name>
    <dbReference type="NCBI Taxonomy" id="53378"/>
    <lineage>
        <taxon>Bacteria</taxon>
        <taxon>Bacillati</taxon>
        <taxon>Actinomycetota</taxon>
        <taxon>Actinomycetes</taxon>
        <taxon>Mycobacteriales</taxon>
        <taxon>Mycobacteriaceae</taxon>
        <taxon>Mycobacterium</taxon>
    </lineage>
</organism>
<dbReference type="Pfam" id="PF00440">
    <property type="entry name" value="TetR_N"/>
    <property type="match status" value="1"/>
</dbReference>
<evidence type="ECO:0000256" key="2">
    <source>
        <dbReference type="ARBA" id="ARBA00023015"/>
    </source>
</evidence>
<proteinExistence type="predicted"/>
<dbReference type="STRING" id="53378.BRW65_00945"/>
<evidence type="ECO:0000256" key="5">
    <source>
        <dbReference type="PROSITE-ProRule" id="PRU00335"/>
    </source>
</evidence>
<dbReference type="Pfam" id="PF17932">
    <property type="entry name" value="TetR_C_24"/>
    <property type="match status" value="1"/>
</dbReference>
<keyword evidence="4" id="KW-0804">Transcription</keyword>
<dbReference type="PANTHER" id="PTHR30055:SF175">
    <property type="entry name" value="HTH-TYPE TRANSCRIPTIONAL REPRESSOR KSTR2"/>
    <property type="match status" value="1"/>
</dbReference>
<keyword evidence="1" id="KW-0678">Repressor</keyword>
<dbReference type="EMBL" id="MPNT01000001">
    <property type="protein sequence ID" value="OJZ76048.1"/>
    <property type="molecule type" value="Genomic_DNA"/>
</dbReference>
<keyword evidence="9" id="KW-1185">Reference proteome</keyword>
<dbReference type="InterPro" id="IPR001647">
    <property type="entry name" value="HTH_TetR"/>
</dbReference>
<evidence type="ECO:0000256" key="1">
    <source>
        <dbReference type="ARBA" id="ARBA00022491"/>
    </source>
</evidence>
<keyword evidence="2" id="KW-0805">Transcription regulation</keyword>
<dbReference type="PRINTS" id="PR00455">
    <property type="entry name" value="HTHTETR"/>
</dbReference>
<feature type="compositionally biased region" description="Low complexity" evidence="6">
    <location>
        <begin position="7"/>
        <end position="18"/>
    </location>
</feature>
<dbReference type="InterPro" id="IPR009057">
    <property type="entry name" value="Homeodomain-like_sf"/>
</dbReference>
<dbReference type="InterPro" id="IPR041490">
    <property type="entry name" value="KstR2_TetR_C"/>
</dbReference>
<sequence>MAPRNNTAAAASGGADTTGYDRKRRDIAKAAAKVFYKKGYLSTNVDQIAAAAGLRKPSLYHYFKSKSDILFAIHEEFIDVLLEKQQARHDPARTVRESLTQDMADALGLLDSHHGHHRVFYENFDELPRNQRNTILAKNRDYYAAIEDKIERGIANGEIRDLPPRMIALAMFGACNWAYQWYHPGGAMTTREIAEMFATIFFDGIGLSPAE</sequence>
<evidence type="ECO:0000313" key="9">
    <source>
        <dbReference type="Proteomes" id="UP000186438"/>
    </source>
</evidence>
<reference evidence="8 9" key="1">
    <citation type="submission" date="2016-11" db="EMBL/GenBank/DDBJ databases">
        <title>Genome sequences of unsequenced Mycobacteria.</title>
        <authorList>
            <person name="Greninger A.L."/>
            <person name="Fang F."/>
            <person name="Jerome K.R."/>
        </authorList>
    </citation>
    <scope>NUCLEOTIDE SEQUENCE [LARGE SCALE GENOMIC DNA]</scope>
    <source>
        <strain evidence="8 9">M11</strain>
    </source>
</reference>
<dbReference type="SUPFAM" id="SSF48498">
    <property type="entry name" value="Tetracyclin repressor-like, C-terminal domain"/>
    <property type="match status" value="1"/>
</dbReference>
<dbReference type="InterPro" id="IPR050109">
    <property type="entry name" value="HTH-type_TetR-like_transc_reg"/>
</dbReference>
<name>A0A1Q4I2C2_9MYCO</name>
<evidence type="ECO:0000259" key="7">
    <source>
        <dbReference type="PROSITE" id="PS50977"/>
    </source>
</evidence>
<dbReference type="OrthoDB" id="3190535at2"/>
<dbReference type="RefSeq" id="WP_073870164.1">
    <property type="nucleotide sequence ID" value="NZ_MPNT01000001.1"/>
</dbReference>
<evidence type="ECO:0000256" key="3">
    <source>
        <dbReference type="ARBA" id="ARBA00023125"/>
    </source>
</evidence>
<dbReference type="SUPFAM" id="SSF46689">
    <property type="entry name" value="Homeodomain-like"/>
    <property type="match status" value="1"/>
</dbReference>
<dbReference type="Gene3D" id="1.10.10.60">
    <property type="entry name" value="Homeodomain-like"/>
    <property type="match status" value="1"/>
</dbReference>
<dbReference type="InterPro" id="IPR036271">
    <property type="entry name" value="Tet_transcr_reg_TetR-rel_C_sf"/>
</dbReference>
<dbReference type="Gene3D" id="1.10.357.10">
    <property type="entry name" value="Tetracycline Repressor, domain 2"/>
    <property type="match status" value="1"/>
</dbReference>